<dbReference type="AlphaFoldDB" id="A0A177AXD8"/>
<dbReference type="EMBL" id="LWCA01000867">
    <property type="protein sequence ID" value="OAF66655.1"/>
    <property type="molecule type" value="Genomic_DNA"/>
</dbReference>
<keyword evidence="3" id="KW-1185">Reference proteome</keyword>
<reference evidence="2 3" key="1">
    <citation type="submission" date="2016-04" db="EMBL/GenBank/DDBJ databases">
        <title>The genome of Intoshia linei affirms orthonectids as highly simplified spiralians.</title>
        <authorList>
            <person name="Mikhailov K.V."/>
            <person name="Slusarev G.S."/>
            <person name="Nikitin M.A."/>
            <person name="Logacheva M.D."/>
            <person name="Penin A."/>
            <person name="Aleoshin V."/>
            <person name="Panchin Y.V."/>
        </authorList>
    </citation>
    <scope>NUCLEOTIDE SEQUENCE [LARGE SCALE GENOMIC DNA]</scope>
    <source>
        <strain evidence="2">Intl2013</strain>
        <tissue evidence="2">Whole animal</tissue>
    </source>
</reference>
<evidence type="ECO:0000313" key="3">
    <source>
        <dbReference type="Proteomes" id="UP000078046"/>
    </source>
</evidence>
<evidence type="ECO:0000256" key="1">
    <source>
        <dbReference type="SAM" id="Coils"/>
    </source>
</evidence>
<name>A0A177AXD8_9BILA</name>
<evidence type="ECO:0000313" key="2">
    <source>
        <dbReference type="EMBL" id="OAF66655.1"/>
    </source>
</evidence>
<proteinExistence type="predicted"/>
<gene>
    <name evidence="2" type="ORF">A3Q56_05556</name>
</gene>
<dbReference type="Proteomes" id="UP000078046">
    <property type="component" value="Unassembled WGS sequence"/>
</dbReference>
<feature type="coiled-coil region" evidence="1">
    <location>
        <begin position="79"/>
        <end position="109"/>
    </location>
</feature>
<feature type="coiled-coil region" evidence="1">
    <location>
        <begin position="192"/>
        <end position="320"/>
    </location>
</feature>
<sequence length="322" mass="38155">MKKTKKTKFIDSEEKYREINKKLNLEKDRIDRNVEKILLQQEEIFNVENININADSMLPVPYQSHFNSCSPSPSEIADLNIEKLENEEIESKNRELKKLKKEKKFNSEIITDIESKIENMYNFNENENVDQINFTEKNENSNIFKNVNKDDEVDGFTEFPKISDIHPQIPNDINIISEMENLNTKTKTNVLLAQIRLQKDEIEKMNGDLKQQEHLYINEAASRKCAETELEKKDKQLKMIKSQFTKYQNVFNTVEKKIENLEIEIIKYQKENEQLQKNNKNKSQLLSTSEIRLNRSKELNESYKNQIDELKQEIKVIIYLLA</sequence>
<accession>A0A177AXD8</accession>
<keyword evidence="1" id="KW-0175">Coiled coil</keyword>
<comment type="caution">
    <text evidence="2">The sequence shown here is derived from an EMBL/GenBank/DDBJ whole genome shotgun (WGS) entry which is preliminary data.</text>
</comment>
<organism evidence="2 3">
    <name type="scientific">Intoshia linei</name>
    <dbReference type="NCBI Taxonomy" id="1819745"/>
    <lineage>
        <taxon>Eukaryota</taxon>
        <taxon>Metazoa</taxon>
        <taxon>Spiralia</taxon>
        <taxon>Lophotrochozoa</taxon>
        <taxon>Mesozoa</taxon>
        <taxon>Orthonectida</taxon>
        <taxon>Rhopaluridae</taxon>
        <taxon>Intoshia</taxon>
    </lineage>
</organism>
<protein>
    <submittedName>
        <fullName evidence="2">Uncharacterized protein</fullName>
    </submittedName>
</protein>